<accession>A0A1J7J381</accession>
<name>A0A1J7J381_9PEZI</name>
<evidence type="ECO:0000313" key="1">
    <source>
        <dbReference type="EMBL" id="OIW27745.1"/>
    </source>
</evidence>
<dbReference type="Proteomes" id="UP000182658">
    <property type="component" value="Unassembled WGS sequence"/>
</dbReference>
<dbReference type="InParanoid" id="A0A1J7J381"/>
<gene>
    <name evidence="1" type="ORF">CONLIGDRAFT_716169</name>
</gene>
<protein>
    <submittedName>
        <fullName evidence="1">Uncharacterized protein</fullName>
    </submittedName>
</protein>
<dbReference type="OrthoDB" id="4822049at2759"/>
<reference evidence="1 2" key="1">
    <citation type="submission" date="2016-10" db="EMBL/GenBank/DDBJ databases">
        <title>Draft genome sequence of Coniochaeta ligniaria NRRL30616, a lignocellulolytic fungus for bioabatement of inhibitors in plant biomass hydrolysates.</title>
        <authorList>
            <consortium name="DOE Joint Genome Institute"/>
            <person name="Jimenez D.J."/>
            <person name="Hector R.E."/>
            <person name="Riley R."/>
            <person name="Sun H."/>
            <person name="Grigoriev I.V."/>
            <person name="Van Elsas J.D."/>
            <person name="Nichols N.N."/>
        </authorList>
    </citation>
    <scope>NUCLEOTIDE SEQUENCE [LARGE SCALE GENOMIC DNA]</scope>
    <source>
        <strain evidence="1 2">NRRL 30616</strain>
    </source>
</reference>
<organism evidence="1 2">
    <name type="scientific">Coniochaeta ligniaria NRRL 30616</name>
    <dbReference type="NCBI Taxonomy" id="1408157"/>
    <lineage>
        <taxon>Eukaryota</taxon>
        <taxon>Fungi</taxon>
        <taxon>Dikarya</taxon>
        <taxon>Ascomycota</taxon>
        <taxon>Pezizomycotina</taxon>
        <taxon>Sordariomycetes</taxon>
        <taxon>Sordariomycetidae</taxon>
        <taxon>Coniochaetales</taxon>
        <taxon>Coniochaetaceae</taxon>
        <taxon>Coniochaeta</taxon>
    </lineage>
</organism>
<sequence length="303" mass="35338">MLQFRPGSFNAWTEELSDEQLRRLPSSVVEWYRPMVLRLDLHDGEKAALACASMPFDGATAEIDNYVNAGAKINGFRSLRDILRQDEFNILVRPQSDGMTESLNFGGFYAQHERSKPVYPYGRDHHWNMPWYERVIPRNLIPTYHPVKPRFDDANDAMTTLTQTVVHPAFWFAREVNVLRSMTLKFQFVKEGDMPVEETQLLHAIFDITMPHQRFPHANNIFKTGSTLRLGFPLPSESVNQNVYMTYPKDLAYFEGYVVQDDLREEHWILVVLVRRPAMYSPGRQIWDQKIKQFAPRKNGRGE</sequence>
<dbReference type="EMBL" id="KV875099">
    <property type="protein sequence ID" value="OIW27745.1"/>
    <property type="molecule type" value="Genomic_DNA"/>
</dbReference>
<dbReference type="AlphaFoldDB" id="A0A1J7J381"/>
<keyword evidence="2" id="KW-1185">Reference proteome</keyword>
<evidence type="ECO:0000313" key="2">
    <source>
        <dbReference type="Proteomes" id="UP000182658"/>
    </source>
</evidence>
<proteinExistence type="predicted"/>